<reference evidence="2" key="1">
    <citation type="submission" date="2017-01" db="EMBL/GenBank/DDBJ databases">
        <authorList>
            <person name="Assis F.L."/>
            <person name="Abrahao J.S."/>
            <person name="Silva L."/>
            <person name="Khalil J.B."/>
            <person name="Rodrigues R."/>
            <person name="Silva L.S."/>
            <person name="Arantes T."/>
            <person name="Boratto P."/>
            <person name="Andrade M."/>
            <person name="Kroon E.G."/>
            <person name="Ribeiro B."/>
            <person name="Bergier I."/>
            <person name="Seligmann H."/>
            <person name="Ghigo E."/>
            <person name="Colson P."/>
            <person name="Levasseur A."/>
            <person name="Raoult D."/>
            <person name="Scola B.L."/>
        </authorList>
    </citation>
    <scope>NUCLEOTIDE SEQUENCE</scope>
    <source>
        <strain evidence="2">Soda lake</strain>
    </source>
</reference>
<dbReference type="InterPro" id="IPR037238">
    <property type="entry name" value="YbiA-like_sf"/>
</dbReference>
<dbReference type="KEGG" id="vg:80518714"/>
<dbReference type="NCBIfam" id="TIGR02464">
    <property type="entry name" value="ribofla_fusion"/>
    <property type="match status" value="1"/>
</dbReference>
<dbReference type="InterPro" id="IPR012816">
    <property type="entry name" value="NADAR"/>
</dbReference>
<reference evidence="2" key="2">
    <citation type="journal article" date="2018" name="Nat. Commun.">
        <title>Tailed giant Tupanvirus possesses the most complete translational apparatus of the known virosphere.</title>
        <authorList>
            <person name="Abrahao J."/>
            <person name="Silva L."/>
            <person name="Silva L.S."/>
            <person name="Khalil J.Y.B."/>
            <person name="Rodrigues R."/>
            <person name="Arantes T."/>
            <person name="Assis F."/>
            <person name="Boratto P."/>
            <person name="Andrade M."/>
            <person name="Kroon E.G."/>
            <person name="Ribeiro B."/>
            <person name="Bergier I."/>
            <person name="Seligmann H."/>
            <person name="Ghigo E."/>
            <person name="Colson P."/>
            <person name="Levasseur A."/>
            <person name="Kroemer G."/>
            <person name="Raoult D."/>
            <person name="La Scola B."/>
        </authorList>
    </citation>
    <scope>NUCLEOTIDE SEQUENCE [LARGE SCALE GENOMIC DNA]</scope>
    <source>
        <strain evidence="2">Soda lake</strain>
    </source>
</reference>
<dbReference type="RefSeq" id="YP_010781950.1">
    <property type="nucleotide sequence ID" value="NC_075039.1"/>
</dbReference>
<sequence length="307" mass="34051">MASVKTCFNCKNYHNSGFDYCCMTCRDNNGSVHGKGCCKVSASLPKICFNCKNYHNSGYDYCCNTCRYNNGSAHGLGCMRISQSSHSTTNKCLGCNTHPKHTTFSHCCKTCHSSGGTFHGNGCTGANKTLSQSSHSSSLPLEPLSNLRTGAPLYGTKVICFYNSHCKYYEFTNFYEGAPIVIDGKTWRTTEHYFQAKKFLPSFPAIADEIAQALKPKDAFVIARKYPTCVRSDWHNGYKDQVMLVALRAKFKQHIGLRNLLVSTGDNTLVEHTINDDYWGDNGDGTGKNQLGKLLMQVRDAINTNTI</sequence>
<proteinExistence type="predicted"/>
<dbReference type="EMBL" id="KY523104">
    <property type="protein sequence ID" value="QKU35291.1"/>
    <property type="molecule type" value="Genomic_DNA"/>
</dbReference>
<organism evidence="2">
    <name type="scientific">Tupanvirus soda lake</name>
    <dbReference type="NCBI Taxonomy" id="2126985"/>
    <lineage>
        <taxon>Viruses</taxon>
        <taxon>Varidnaviria</taxon>
        <taxon>Bamfordvirae</taxon>
        <taxon>Nucleocytoviricota</taxon>
        <taxon>Megaviricetes</taxon>
        <taxon>Imitervirales</taxon>
        <taxon>Mimiviridae</taxon>
        <taxon>Megamimivirinae</taxon>
        <taxon>Tupanvirus</taxon>
        <taxon>Tupanvirus salinum</taxon>
    </lineage>
</organism>
<dbReference type="SUPFAM" id="SSF143990">
    <property type="entry name" value="YbiA-like"/>
    <property type="match status" value="1"/>
</dbReference>
<dbReference type="Gene3D" id="1.10.357.40">
    <property type="entry name" value="YbiA-like"/>
    <property type="match status" value="1"/>
</dbReference>
<dbReference type="CDD" id="cd15457">
    <property type="entry name" value="NADAR"/>
    <property type="match status" value="1"/>
</dbReference>
<name>A0A6N1P2P1_9VIRU</name>
<dbReference type="Pfam" id="PF08719">
    <property type="entry name" value="NADAR"/>
    <property type="match status" value="1"/>
</dbReference>
<protein>
    <recommendedName>
        <fullName evidence="1">NADAR domain-containing protein</fullName>
    </recommendedName>
</protein>
<feature type="domain" description="NADAR" evidence="1">
    <location>
        <begin position="161"/>
        <end position="302"/>
    </location>
</feature>
<dbReference type="GeneID" id="80518714"/>
<evidence type="ECO:0000259" key="1">
    <source>
        <dbReference type="Pfam" id="PF08719"/>
    </source>
</evidence>
<evidence type="ECO:0000313" key="2">
    <source>
        <dbReference type="EMBL" id="QKU35291.1"/>
    </source>
</evidence>
<accession>A0A6N1P2P1</accession>